<reference evidence="3" key="1">
    <citation type="submission" date="2016-12" db="EMBL/GenBank/DDBJ databases">
        <authorList>
            <person name="Varghese N."/>
            <person name="Submissions S."/>
        </authorList>
    </citation>
    <scope>NUCLEOTIDE SEQUENCE [LARGE SCALE GENOMIC DNA]</scope>
    <source>
        <strain evidence="3">DSM 25035</strain>
    </source>
</reference>
<feature type="signal peptide" evidence="1">
    <location>
        <begin position="1"/>
        <end position="21"/>
    </location>
</feature>
<evidence type="ECO:0008006" key="4">
    <source>
        <dbReference type="Google" id="ProtNLM"/>
    </source>
</evidence>
<evidence type="ECO:0000313" key="2">
    <source>
        <dbReference type="EMBL" id="SHO60221.1"/>
    </source>
</evidence>
<feature type="chain" id="PRO_5013156138" description="Imelysin" evidence="1">
    <location>
        <begin position="22"/>
        <end position="286"/>
    </location>
</feature>
<dbReference type="AlphaFoldDB" id="A0A1M7Z5Q7"/>
<accession>A0A1M7Z5Q7</accession>
<keyword evidence="3" id="KW-1185">Reference proteome</keyword>
<keyword evidence="1" id="KW-0732">Signal</keyword>
<dbReference type="Proteomes" id="UP000184609">
    <property type="component" value="Unassembled WGS sequence"/>
</dbReference>
<protein>
    <recommendedName>
        <fullName evidence="4">Imelysin</fullName>
    </recommendedName>
</protein>
<dbReference type="OrthoDB" id="1429929at2"/>
<evidence type="ECO:0000256" key="1">
    <source>
        <dbReference type="SAM" id="SignalP"/>
    </source>
</evidence>
<name>A0A1M7Z5Q7_9BACT</name>
<dbReference type="EMBL" id="FRXN01000001">
    <property type="protein sequence ID" value="SHO60221.1"/>
    <property type="molecule type" value="Genomic_DNA"/>
</dbReference>
<sequence length="286" mass="32884">MRSFLNLKNLIFLLAPFSIFSCVNLKTVQGFSNTSSTGLQQFEEIHYTFLDHCQDRCFEIAVHEFQLERELECECGDFISADSVTQVIYSTINGYLLGLGELAQNNLTTYRTNDLNVALTAQQLGPVSIDESVVGAFSALSNTLLRSTTDFYRRRKIASYIEQANDPLQVLLKKFEQIVQANLKGELQFKKERLYGNFIELKLNNTLESDFEKRKAGEDYYNALLEINRLEKMIDIYAKSLHEIADGHQVLYDKRDKLSLKDLAVDLMDYSSEIQVLYTEFNKLNQ</sequence>
<gene>
    <name evidence="2" type="ORF">SAMN04488108_0653</name>
</gene>
<dbReference type="PROSITE" id="PS51257">
    <property type="entry name" value="PROKAR_LIPOPROTEIN"/>
    <property type="match status" value="1"/>
</dbReference>
<organism evidence="2 3">
    <name type="scientific">Algoriphagus zhangzhouensis</name>
    <dbReference type="NCBI Taxonomy" id="1073327"/>
    <lineage>
        <taxon>Bacteria</taxon>
        <taxon>Pseudomonadati</taxon>
        <taxon>Bacteroidota</taxon>
        <taxon>Cytophagia</taxon>
        <taxon>Cytophagales</taxon>
        <taxon>Cyclobacteriaceae</taxon>
        <taxon>Algoriphagus</taxon>
    </lineage>
</organism>
<evidence type="ECO:0000313" key="3">
    <source>
        <dbReference type="Proteomes" id="UP000184609"/>
    </source>
</evidence>
<proteinExistence type="predicted"/>
<dbReference type="RefSeq" id="WP_073570305.1">
    <property type="nucleotide sequence ID" value="NZ_FRXN01000001.1"/>
</dbReference>